<evidence type="ECO:0000256" key="1">
    <source>
        <dbReference type="SAM" id="MobiDB-lite"/>
    </source>
</evidence>
<dbReference type="InterPro" id="IPR018812">
    <property type="entry name" value="SAK_HAD"/>
</dbReference>
<protein>
    <recommendedName>
        <fullName evidence="2">Swiss Army Knife RNA repair protein HAD domain-containing protein</fullName>
    </recommendedName>
</protein>
<accession>A0ABR4J4R0</accession>
<evidence type="ECO:0000259" key="2">
    <source>
        <dbReference type="Pfam" id="PF10307"/>
    </source>
</evidence>
<proteinExistence type="predicted"/>
<evidence type="ECO:0000313" key="3">
    <source>
        <dbReference type="EMBL" id="KAL2835038.1"/>
    </source>
</evidence>
<dbReference type="PANTHER" id="PTHR10335:SF23">
    <property type="entry name" value="OB FOLD-CONTAINING PROTEIN, NUCLEIC ACID BINDING"/>
    <property type="match status" value="1"/>
</dbReference>
<comment type="caution">
    <text evidence="3">The sequence shown here is derived from an EMBL/GenBank/DDBJ whole genome shotgun (WGS) entry which is preliminary data.</text>
</comment>
<dbReference type="Pfam" id="PF10307">
    <property type="entry name" value="HAD_SAK_1"/>
    <property type="match status" value="1"/>
</dbReference>
<dbReference type="EMBL" id="JBFXLS010000001">
    <property type="protein sequence ID" value="KAL2835038.1"/>
    <property type="molecule type" value="Genomic_DNA"/>
</dbReference>
<evidence type="ECO:0000313" key="4">
    <source>
        <dbReference type="Proteomes" id="UP001610335"/>
    </source>
</evidence>
<keyword evidence="4" id="KW-1185">Reference proteome</keyword>
<organism evidence="3 4">
    <name type="scientific">Aspergillus cavernicola</name>
    <dbReference type="NCBI Taxonomy" id="176166"/>
    <lineage>
        <taxon>Eukaryota</taxon>
        <taxon>Fungi</taxon>
        <taxon>Dikarya</taxon>
        <taxon>Ascomycota</taxon>
        <taxon>Pezizomycotina</taxon>
        <taxon>Eurotiomycetes</taxon>
        <taxon>Eurotiomycetidae</taxon>
        <taxon>Eurotiales</taxon>
        <taxon>Aspergillaceae</taxon>
        <taxon>Aspergillus</taxon>
        <taxon>Aspergillus subgen. Nidulantes</taxon>
    </lineage>
</organism>
<feature type="domain" description="Swiss Army Knife RNA repair protein HAD" evidence="2">
    <location>
        <begin position="71"/>
        <end position="277"/>
    </location>
</feature>
<feature type="compositionally biased region" description="Gly residues" evidence="1">
    <location>
        <begin position="555"/>
        <end position="567"/>
    </location>
</feature>
<name>A0ABR4J4R0_9EURO</name>
<dbReference type="Proteomes" id="UP001610335">
    <property type="component" value="Unassembled WGS sequence"/>
</dbReference>
<gene>
    <name evidence="3" type="ORF">BDW59DRAFT_137006</name>
</gene>
<dbReference type="PANTHER" id="PTHR10335">
    <property type="entry name" value="RRNA 2-O-METHYLTRANSFERASE FIBRILLARIN"/>
    <property type="match status" value="1"/>
</dbReference>
<feature type="compositionally biased region" description="Basic residues" evidence="1">
    <location>
        <begin position="485"/>
        <end position="498"/>
    </location>
</feature>
<feature type="compositionally biased region" description="Gly residues" evidence="1">
    <location>
        <begin position="575"/>
        <end position="584"/>
    </location>
</feature>
<feature type="region of interest" description="Disordered" evidence="1">
    <location>
        <begin position="453"/>
        <end position="584"/>
    </location>
</feature>
<sequence length="584" mass="65224">MIKRSAKSVVAESYAMARGAPNNSSLTDYQPPSSRTITGLRRWSVINGELPGASQIRTIHVYDFDNTLFLSPLPNPQLWNGPSIGFLQAYESFTNGGWWHDPRLLGATGDGIEKEEPRAWKGWWNERIVQLVELSMKQKDALTVLLTGRSEAGFSDLLKRMVGSKNLKFDLICLKPEVGPNGERFSSTMDFKQTFLEDIILTYDQAEDIRVYEDRPKHAKGFRDFFERLNRNFQSMNGSDSRRPITAEVIQVFEGSMYLSPVIEAAEVQHMINSHNATIHNPALNASKSPYGRLCIKRTTYFTGYLIPNTDSDRLIKQILNPLVPSGLAESNDLKYMANSVLIAPRPASRSILDKVGGISKKLSWMVTGTGVFENRVWAARLQPVPGTERYHTENRVPFVVLAVRRGARPIDASKIHNWHPVPTEKALTFESVVGEKAILRIEEEGASDWEDRFMNKTSKRRHQQERDDDILYPNQSNPEGPQGRSHHYTSRHSGNNRHPHDDGPRRGAYRGRGRGFGTRGRGYPHPNRGGGRGRGRGRDTNAPNYKSLDDHSGYDGGSGGGGGGGGYDEKPGPSTGGGPYMNY</sequence>
<reference evidence="3 4" key="1">
    <citation type="submission" date="2024-07" db="EMBL/GenBank/DDBJ databases">
        <title>Section-level genome sequencing and comparative genomics of Aspergillus sections Usti and Cavernicolus.</title>
        <authorList>
            <consortium name="Lawrence Berkeley National Laboratory"/>
            <person name="Nybo J.L."/>
            <person name="Vesth T.C."/>
            <person name="Theobald S."/>
            <person name="Frisvad J.C."/>
            <person name="Larsen T.O."/>
            <person name="Kjaerboelling I."/>
            <person name="Rothschild-Mancinelli K."/>
            <person name="Lyhne E.K."/>
            <person name="Kogle M.E."/>
            <person name="Barry K."/>
            <person name="Clum A."/>
            <person name="Na H."/>
            <person name="Ledsgaard L."/>
            <person name="Lin J."/>
            <person name="Lipzen A."/>
            <person name="Kuo A."/>
            <person name="Riley R."/>
            <person name="Mondo S."/>
            <person name="LaButti K."/>
            <person name="Haridas S."/>
            <person name="Pangalinan J."/>
            <person name="Salamov A.A."/>
            <person name="Simmons B.A."/>
            <person name="Magnuson J.K."/>
            <person name="Chen J."/>
            <person name="Drula E."/>
            <person name="Henrissat B."/>
            <person name="Wiebenga A."/>
            <person name="Lubbers R.J."/>
            <person name="Gomes A.C."/>
            <person name="Makela M.R."/>
            <person name="Stajich J."/>
            <person name="Grigoriev I.V."/>
            <person name="Mortensen U.H."/>
            <person name="De vries R.P."/>
            <person name="Baker S.E."/>
            <person name="Andersen M.R."/>
        </authorList>
    </citation>
    <scope>NUCLEOTIDE SEQUENCE [LARGE SCALE GENOMIC DNA]</scope>
    <source>
        <strain evidence="3 4">CBS 600.67</strain>
    </source>
</reference>